<organism evidence="12 13">
    <name type="scientific">Neotoma lepida</name>
    <name type="common">Desert woodrat</name>
    <dbReference type="NCBI Taxonomy" id="56216"/>
    <lineage>
        <taxon>Eukaryota</taxon>
        <taxon>Metazoa</taxon>
        <taxon>Chordata</taxon>
        <taxon>Craniata</taxon>
        <taxon>Vertebrata</taxon>
        <taxon>Euteleostomi</taxon>
        <taxon>Mammalia</taxon>
        <taxon>Eutheria</taxon>
        <taxon>Euarchontoglires</taxon>
        <taxon>Glires</taxon>
        <taxon>Rodentia</taxon>
        <taxon>Myomorpha</taxon>
        <taxon>Muroidea</taxon>
        <taxon>Cricetidae</taxon>
        <taxon>Neotominae</taxon>
        <taxon>Neotoma</taxon>
    </lineage>
</organism>
<evidence type="ECO:0000256" key="6">
    <source>
        <dbReference type="ARBA" id="ARBA00047805"/>
    </source>
</evidence>
<evidence type="ECO:0000256" key="8">
    <source>
        <dbReference type="ARBA" id="ARBA00048236"/>
    </source>
</evidence>
<dbReference type="InterPro" id="IPR045047">
    <property type="entry name" value="Ard1-like"/>
</dbReference>
<evidence type="ECO:0000259" key="11">
    <source>
        <dbReference type="Pfam" id="PF00583"/>
    </source>
</evidence>
<evidence type="ECO:0000313" key="12">
    <source>
        <dbReference type="EMBL" id="OBS75986.1"/>
    </source>
</evidence>
<evidence type="ECO:0000256" key="3">
    <source>
        <dbReference type="ARBA" id="ARBA00025786"/>
    </source>
</evidence>
<accession>A0A1A6HCJ1</accession>
<keyword evidence="1" id="KW-0808">Transferase</keyword>
<dbReference type="PANTHER" id="PTHR23091:SF4">
    <property type="entry name" value="N-TERMINAL AMINO-ACID N(ALPHA)-ACETYLTRANSFERASE NATA"/>
    <property type="match status" value="1"/>
</dbReference>
<dbReference type="InterPro" id="IPR000182">
    <property type="entry name" value="GNAT_dom"/>
</dbReference>
<dbReference type="GO" id="GO:1990190">
    <property type="term" value="F:protein-N-terminal-glutamate acetyltransferase activity"/>
    <property type="evidence" value="ECO:0007669"/>
    <property type="project" value="TreeGrafter"/>
</dbReference>
<dbReference type="EMBL" id="LZPO01035082">
    <property type="protein sequence ID" value="OBS75986.1"/>
    <property type="molecule type" value="Genomic_DNA"/>
</dbReference>
<reference evidence="12 13" key="1">
    <citation type="submission" date="2016-06" db="EMBL/GenBank/DDBJ databases">
        <title>The Draft Genome Sequence and Annotation of the Desert Woodrat Neotoma lepida.</title>
        <authorList>
            <person name="Campbell M."/>
            <person name="Oakeson K.F."/>
            <person name="Yandell M."/>
            <person name="Halpert J.R."/>
            <person name="Dearing D."/>
        </authorList>
    </citation>
    <scope>NUCLEOTIDE SEQUENCE [LARGE SCALE GENOMIC DNA]</scope>
    <source>
        <strain evidence="12">417</strain>
        <tissue evidence="12">Liver</tissue>
    </source>
</reference>
<dbReference type="Proteomes" id="UP000092124">
    <property type="component" value="Unassembled WGS sequence"/>
</dbReference>
<dbReference type="InterPro" id="IPR016181">
    <property type="entry name" value="Acyl_CoA_acyltransferase"/>
</dbReference>
<comment type="similarity">
    <text evidence="3">Belongs to the acetyltransferase family. ARD1 subfamily.</text>
</comment>
<sequence>MQHCNLLCLVENYQMKYYLYYGLSWPQLSYIAEDEDCKIVGYVLAQMEDLDDVPHGHITLLAMKRWHGHLGLAQKLMEQASLAMIENFCAKRQQKTINAAVYLVWVIPV</sequence>
<dbReference type="AlphaFoldDB" id="A0A1A6HCJ1"/>
<dbReference type="PANTHER" id="PTHR23091">
    <property type="entry name" value="N-TERMINAL ACETYLTRANSFERASE"/>
    <property type="match status" value="1"/>
</dbReference>
<dbReference type="OrthoDB" id="25586at2759"/>
<feature type="domain" description="N-acetyltransferase" evidence="11">
    <location>
        <begin position="12"/>
        <end position="81"/>
    </location>
</feature>
<evidence type="ECO:0000256" key="4">
    <source>
        <dbReference type="ARBA" id="ARBA00026110"/>
    </source>
</evidence>
<comment type="catalytic activity">
    <reaction evidence="6">
        <text>N-terminal L-valyl-[protein] + acetyl-CoA = N-terminal N(alpha)-acetyl-L-valyl-[protein] + CoA + H(+)</text>
        <dbReference type="Rhea" id="RHEA:50508"/>
        <dbReference type="Rhea" id="RHEA-COMP:12705"/>
        <dbReference type="Rhea" id="RHEA-COMP:12706"/>
        <dbReference type="ChEBI" id="CHEBI:15378"/>
        <dbReference type="ChEBI" id="CHEBI:57287"/>
        <dbReference type="ChEBI" id="CHEBI:57288"/>
        <dbReference type="ChEBI" id="CHEBI:64741"/>
        <dbReference type="ChEBI" id="CHEBI:133371"/>
        <dbReference type="EC" id="2.3.1.255"/>
    </reaction>
</comment>
<evidence type="ECO:0000313" key="13">
    <source>
        <dbReference type="Proteomes" id="UP000092124"/>
    </source>
</evidence>
<keyword evidence="13" id="KW-1185">Reference proteome</keyword>
<protein>
    <recommendedName>
        <fullName evidence="4">N-terminal amino-acid N(alpha)-acetyltransferase NatA</fullName>
        <ecNumber evidence="4">2.3.1.255</ecNumber>
    </recommendedName>
</protein>
<evidence type="ECO:0000256" key="1">
    <source>
        <dbReference type="ARBA" id="ARBA00022679"/>
    </source>
</evidence>
<dbReference type="Pfam" id="PF00583">
    <property type="entry name" value="Acetyltransf_1"/>
    <property type="match status" value="1"/>
</dbReference>
<gene>
    <name evidence="12" type="ORF">A6R68_17559</name>
</gene>
<name>A0A1A6HCJ1_NEOLE</name>
<dbReference type="Gene3D" id="3.40.630.30">
    <property type="match status" value="1"/>
</dbReference>
<evidence type="ECO:0000256" key="2">
    <source>
        <dbReference type="ARBA" id="ARBA00023315"/>
    </source>
</evidence>
<evidence type="ECO:0000256" key="9">
    <source>
        <dbReference type="ARBA" id="ARBA00049266"/>
    </source>
</evidence>
<evidence type="ECO:0000256" key="5">
    <source>
        <dbReference type="ARBA" id="ARBA00047491"/>
    </source>
</evidence>
<dbReference type="EC" id="2.3.1.255" evidence="4"/>
<comment type="catalytic activity">
    <reaction evidence="7">
        <text>N-terminal glycyl-[protein] + acetyl-CoA = N-terminal N(alpha)-acetylglycyl-[protein] + CoA + H(+)</text>
        <dbReference type="Rhea" id="RHEA:50496"/>
        <dbReference type="Rhea" id="RHEA-COMP:12666"/>
        <dbReference type="Rhea" id="RHEA-COMP:12700"/>
        <dbReference type="ChEBI" id="CHEBI:15378"/>
        <dbReference type="ChEBI" id="CHEBI:57287"/>
        <dbReference type="ChEBI" id="CHEBI:57288"/>
        <dbReference type="ChEBI" id="CHEBI:64723"/>
        <dbReference type="ChEBI" id="CHEBI:133369"/>
        <dbReference type="EC" id="2.3.1.255"/>
    </reaction>
</comment>
<comment type="catalytic activity">
    <reaction evidence="10">
        <text>N-terminal L-threonyl-[protein] + acetyl-CoA = N-terminal N(alpha)-acetyl-L-threonyl-[protein] + CoA + H(+)</text>
        <dbReference type="Rhea" id="RHEA:50516"/>
        <dbReference type="Rhea" id="RHEA-COMP:12709"/>
        <dbReference type="Rhea" id="RHEA-COMP:12710"/>
        <dbReference type="ChEBI" id="CHEBI:15378"/>
        <dbReference type="ChEBI" id="CHEBI:57287"/>
        <dbReference type="ChEBI" id="CHEBI:57288"/>
        <dbReference type="ChEBI" id="CHEBI:64739"/>
        <dbReference type="ChEBI" id="CHEBI:133375"/>
        <dbReference type="EC" id="2.3.1.255"/>
    </reaction>
</comment>
<dbReference type="SUPFAM" id="SSF55729">
    <property type="entry name" value="Acyl-CoA N-acyltransferases (Nat)"/>
    <property type="match status" value="1"/>
</dbReference>
<comment type="catalytic activity">
    <reaction evidence="5">
        <text>N-terminal L-seryl-[protein] + acetyl-CoA = N-terminal N(alpha)-acetyl-L-seryl-[protein] + CoA + H(+)</text>
        <dbReference type="Rhea" id="RHEA:50504"/>
        <dbReference type="Rhea" id="RHEA-COMP:12703"/>
        <dbReference type="Rhea" id="RHEA-COMP:12704"/>
        <dbReference type="ChEBI" id="CHEBI:15378"/>
        <dbReference type="ChEBI" id="CHEBI:57287"/>
        <dbReference type="ChEBI" id="CHEBI:57288"/>
        <dbReference type="ChEBI" id="CHEBI:64738"/>
        <dbReference type="ChEBI" id="CHEBI:83690"/>
        <dbReference type="EC" id="2.3.1.255"/>
    </reaction>
</comment>
<comment type="catalytic activity">
    <reaction evidence="8">
        <text>N-terminal L-alanyl-[protein] + acetyl-CoA = N-terminal N(alpha)-acetyl-L-alanyl-[protein] + CoA + H(+)</text>
        <dbReference type="Rhea" id="RHEA:50500"/>
        <dbReference type="Rhea" id="RHEA-COMP:12701"/>
        <dbReference type="Rhea" id="RHEA-COMP:12702"/>
        <dbReference type="ChEBI" id="CHEBI:15378"/>
        <dbReference type="ChEBI" id="CHEBI:57287"/>
        <dbReference type="ChEBI" id="CHEBI:57288"/>
        <dbReference type="ChEBI" id="CHEBI:64718"/>
        <dbReference type="ChEBI" id="CHEBI:83683"/>
        <dbReference type="EC" id="2.3.1.255"/>
    </reaction>
</comment>
<dbReference type="CDD" id="cd04301">
    <property type="entry name" value="NAT_SF"/>
    <property type="match status" value="1"/>
</dbReference>
<evidence type="ECO:0000256" key="7">
    <source>
        <dbReference type="ARBA" id="ARBA00047954"/>
    </source>
</evidence>
<proteinExistence type="inferred from homology"/>
<comment type="catalytic activity">
    <reaction evidence="9">
        <text>N-terminal L-cysteinyl-[protein] + acetyl-CoA = N-terminal N(alpha)-acetyl-L-cysteinyl-[protein] + CoA + H(+)</text>
        <dbReference type="Rhea" id="RHEA:50512"/>
        <dbReference type="Rhea" id="RHEA-COMP:12707"/>
        <dbReference type="Rhea" id="RHEA-COMP:12708"/>
        <dbReference type="ChEBI" id="CHEBI:15378"/>
        <dbReference type="ChEBI" id="CHEBI:57287"/>
        <dbReference type="ChEBI" id="CHEBI:57288"/>
        <dbReference type="ChEBI" id="CHEBI:65250"/>
        <dbReference type="ChEBI" id="CHEBI:133372"/>
        <dbReference type="EC" id="2.3.1.255"/>
    </reaction>
</comment>
<evidence type="ECO:0000256" key="10">
    <source>
        <dbReference type="ARBA" id="ARBA00049434"/>
    </source>
</evidence>
<dbReference type="STRING" id="56216.A0A1A6HCJ1"/>
<dbReference type="GO" id="GO:1990189">
    <property type="term" value="F:protein N-terminal-serine acetyltransferase activity"/>
    <property type="evidence" value="ECO:0007669"/>
    <property type="project" value="TreeGrafter"/>
</dbReference>
<keyword evidence="2" id="KW-0012">Acyltransferase</keyword>
<comment type="caution">
    <text evidence="12">The sequence shown here is derived from an EMBL/GenBank/DDBJ whole genome shotgun (WGS) entry which is preliminary data.</text>
</comment>
<dbReference type="GO" id="GO:0031415">
    <property type="term" value="C:NatA complex"/>
    <property type="evidence" value="ECO:0007669"/>
    <property type="project" value="InterPro"/>
</dbReference>